<proteinExistence type="predicted"/>
<reference evidence="2 3" key="1">
    <citation type="submission" date="2015-07" db="EMBL/GenBank/DDBJ databases">
        <authorList>
            <person name="Noorani M."/>
        </authorList>
    </citation>
    <scope>NUCLEOTIDE SEQUENCE [LARGE SCALE GENOMIC DNA]</scope>
    <source>
        <strain evidence="2">BBA 69670</strain>
    </source>
</reference>
<feature type="domain" description="DUF6593" evidence="1">
    <location>
        <begin position="9"/>
        <end position="160"/>
    </location>
</feature>
<gene>
    <name evidence="2" type="ORF">RSOLAG22IIIB_04581</name>
</gene>
<dbReference type="Pfam" id="PF20236">
    <property type="entry name" value="DUF6593"/>
    <property type="match status" value="1"/>
</dbReference>
<sequence length="161" mass="18272">MTTYTLVKNDPSNTVLTDPEGRAVYKVPKISTPFRFPSETTTITRADESDVVAVIHWNAIEKNTITMNGTTRKIGDVFPRTSRLGSSRLVIAEDGEMFKWNYTTKLYCMSETTGLNVATYYHILFADRRAKKSTIDIVPSAVRYSDILVVSWMIMEKESED</sequence>
<name>A0A0K6FYP7_9AGAM</name>
<evidence type="ECO:0000313" key="2">
    <source>
        <dbReference type="EMBL" id="CUA71366.1"/>
    </source>
</evidence>
<dbReference type="AlphaFoldDB" id="A0A0K6FYP7"/>
<evidence type="ECO:0000259" key="1">
    <source>
        <dbReference type="Pfam" id="PF20236"/>
    </source>
</evidence>
<dbReference type="EMBL" id="CYGV01001234">
    <property type="protein sequence ID" value="CUA71366.1"/>
    <property type="molecule type" value="Genomic_DNA"/>
</dbReference>
<organism evidence="2 3">
    <name type="scientific">Rhizoctonia solani</name>
    <dbReference type="NCBI Taxonomy" id="456999"/>
    <lineage>
        <taxon>Eukaryota</taxon>
        <taxon>Fungi</taxon>
        <taxon>Dikarya</taxon>
        <taxon>Basidiomycota</taxon>
        <taxon>Agaricomycotina</taxon>
        <taxon>Agaricomycetes</taxon>
        <taxon>Cantharellales</taxon>
        <taxon>Ceratobasidiaceae</taxon>
        <taxon>Rhizoctonia</taxon>
    </lineage>
</organism>
<protein>
    <recommendedName>
        <fullName evidence="1">DUF6593 domain-containing protein</fullName>
    </recommendedName>
</protein>
<accession>A0A0K6FYP7</accession>
<dbReference type="Proteomes" id="UP000044841">
    <property type="component" value="Unassembled WGS sequence"/>
</dbReference>
<dbReference type="InterPro" id="IPR046528">
    <property type="entry name" value="DUF6593"/>
</dbReference>
<evidence type="ECO:0000313" key="3">
    <source>
        <dbReference type="Proteomes" id="UP000044841"/>
    </source>
</evidence>
<keyword evidence="3" id="KW-1185">Reference proteome</keyword>